<protein>
    <submittedName>
        <fullName evidence="1">Uncharacterized protein</fullName>
    </submittedName>
</protein>
<proteinExistence type="predicted"/>
<comment type="caution">
    <text evidence="1">The sequence shown here is derived from an EMBL/GenBank/DDBJ whole genome shotgun (WGS) entry which is preliminary data.</text>
</comment>
<reference evidence="1 2" key="1">
    <citation type="journal article" date="2019" name="Commun. Biol.">
        <title>The bagworm genome reveals a unique fibroin gene that provides high tensile strength.</title>
        <authorList>
            <person name="Kono N."/>
            <person name="Nakamura H."/>
            <person name="Ohtoshi R."/>
            <person name="Tomita M."/>
            <person name="Numata K."/>
            <person name="Arakawa K."/>
        </authorList>
    </citation>
    <scope>NUCLEOTIDE SEQUENCE [LARGE SCALE GENOMIC DNA]</scope>
</reference>
<dbReference type="Proteomes" id="UP000299102">
    <property type="component" value="Unassembled WGS sequence"/>
</dbReference>
<keyword evidence="2" id="KW-1185">Reference proteome</keyword>
<accession>A0A4C1VKN7</accession>
<evidence type="ECO:0000313" key="1">
    <source>
        <dbReference type="EMBL" id="GBP38434.1"/>
    </source>
</evidence>
<gene>
    <name evidence="1" type="ORF">EVAR_23638_1</name>
</gene>
<organism evidence="1 2">
    <name type="scientific">Eumeta variegata</name>
    <name type="common">Bagworm moth</name>
    <name type="synonym">Eumeta japonica</name>
    <dbReference type="NCBI Taxonomy" id="151549"/>
    <lineage>
        <taxon>Eukaryota</taxon>
        <taxon>Metazoa</taxon>
        <taxon>Ecdysozoa</taxon>
        <taxon>Arthropoda</taxon>
        <taxon>Hexapoda</taxon>
        <taxon>Insecta</taxon>
        <taxon>Pterygota</taxon>
        <taxon>Neoptera</taxon>
        <taxon>Endopterygota</taxon>
        <taxon>Lepidoptera</taxon>
        <taxon>Glossata</taxon>
        <taxon>Ditrysia</taxon>
        <taxon>Tineoidea</taxon>
        <taxon>Psychidae</taxon>
        <taxon>Oiketicinae</taxon>
        <taxon>Eumeta</taxon>
    </lineage>
</organism>
<dbReference type="AlphaFoldDB" id="A0A4C1VKN7"/>
<sequence>MKGFRLLFWISKEYRDRRVLPSMTELWSAHSRTTVKARCGRRNITVDVYRLALSRWKIVADALMGVMHDPDGSIYHFFECTS</sequence>
<name>A0A4C1VKN7_EUMVA</name>
<dbReference type="EMBL" id="BGZK01000349">
    <property type="protein sequence ID" value="GBP38434.1"/>
    <property type="molecule type" value="Genomic_DNA"/>
</dbReference>
<evidence type="ECO:0000313" key="2">
    <source>
        <dbReference type="Proteomes" id="UP000299102"/>
    </source>
</evidence>